<reference evidence="3" key="1">
    <citation type="journal article" date="2017" name="Front. Plant Sci.">
        <title>Climate Clever Clovers: New Paradigm to Reduce the Environmental Footprint of Ruminants by Breeding Low Methanogenic Forages Utilizing Haplotype Variation.</title>
        <authorList>
            <person name="Kaur P."/>
            <person name="Appels R."/>
            <person name="Bayer P.E."/>
            <person name="Keeble-Gagnere G."/>
            <person name="Wang J."/>
            <person name="Hirakawa H."/>
            <person name="Shirasawa K."/>
            <person name="Vercoe P."/>
            <person name="Stefanova K."/>
            <person name="Durmic Z."/>
            <person name="Nichols P."/>
            <person name="Revell C."/>
            <person name="Isobe S.N."/>
            <person name="Edwards D."/>
            <person name="Erskine W."/>
        </authorList>
    </citation>
    <scope>NUCLEOTIDE SEQUENCE [LARGE SCALE GENOMIC DNA]</scope>
    <source>
        <strain evidence="3">cv. Daliak</strain>
    </source>
</reference>
<feature type="domain" description="F-box" evidence="1">
    <location>
        <begin position="16"/>
        <end position="55"/>
    </location>
</feature>
<organism evidence="2 3">
    <name type="scientific">Trifolium subterraneum</name>
    <name type="common">Subterranean clover</name>
    <dbReference type="NCBI Taxonomy" id="3900"/>
    <lineage>
        <taxon>Eukaryota</taxon>
        <taxon>Viridiplantae</taxon>
        <taxon>Streptophyta</taxon>
        <taxon>Embryophyta</taxon>
        <taxon>Tracheophyta</taxon>
        <taxon>Spermatophyta</taxon>
        <taxon>Magnoliopsida</taxon>
        <taxon>eudicotyledons</taxon>
        <taxon>Gunneridae</taxon>
        <taxon>Pentapetalae</taxon>
        <taxon>rosids</taxon>
        <taxon>fabids</taxon>
        <taxon>Fabales</taxon>
        <taxon>Fabaceae</taxon>
        <taxon>Papilionoideae</taxon>
        <taxon>50 kb inversion clade</taxon>
        <taxon>NPAAA clade</taxon>
        <taxon>Hologalegina</taxon>
        <taxon>IRL clade</taxon>
        <taxon>Trifolieae</taxon>
        <taxon>Trifolium</taxon>
    </lineage>
</organism>
<dbReference type="EMBL" id="DF973182">
    <property type="protein sequence ID" value="GAU18407.1"/>
    <property type="molecule type" value="Genomic_DNA"/>
</dbReference>
<dbReference type="SUPFAM" id="SSF81383">
    <property type="entry name" value="F-box domain"/>
    <property type="match status" value="1"/>
</dbReference>
<sequence>MAAPTNEKKVSCSHYIHDDIAFSILSKLSVKSLKRFSSVCKSWINLFENPIFINKFRNNLLFKSNSIYADDDVYLIVILNQFVELSWNLYLLYGDKFQNKLILDLPPLLHSICQEFDVNALSILGSAINGILCIYDYDTHTEVVLWNPATNEYKKVPYSLAEFPDENEYSTDVSLHGFGYDHDRDDYKIIEHVAYSANWFTPSHVVLPDPFWEIYSLKSNSWRKINYDMPIRVLLTSDVTDVYLNGVCYWWGETNNKTCLVSFNLCNEVWLTTPSPLADMPGGFNVHLTVLNGYIALISNWKKTASYQISILGEVGVKESWIRLFDVEHVSCMERPIGVGMKGNIYFRKEDYELACFDLTTGMIEDFGVQGEFFACQVVHYKINLRSIGEINV</sequence>
<dbReference type="Proteomes" id="UP000242715">
    <property type="component" value="Unassembled WGS sequence"/>
</dbReference>
<dbReference type="AlphaFoldDB" id="A0A2Z6MJC7"/>
<gene>
    <name evidence="2" type="ORF">TSUD_202960</name>
</gene>
<dbReference type="NCBIfam" id="TIGR01640">
    <property type="entry name" value="F_box_assoc_1"/>
    <property type="match status" value="1"/>
</dbReference>
<dbReference type="OrthoDB" id="1867629at2759"/>
<keyword evidence="3" id="KW-1185">Reference proteome</keyword>
<name>A0A2Z6MJC7_TRISU</name>
<proteinExistence type="predicted"/>
<dbReference type="Gene3D" id="1.20.1280.50">
    <property type="match status" value="1"/>
</dbReference>
<dbReference type="InterPro" id="IPR001810">
    <property type="entry name" value="F-box_dom"/>
</dbReference>
<dbReference type="InterPro" id="IPR036047">
    <property type="entry name" value="F-box-like_dom_sf"/>
</dbReference>
<evidence type="ECO:0000259" key="1">
    <source>
        <dbReference type="SMART" id="SM00256"/>
    </source>
</evidence>
<dbReference type="InterPro" id="IPR050796">
    <property type="entry name" value="SCF_F-box_component"/>
</dbReference>
<dbReference type="PANTHER" id="PTHR31672">
    <property type="entry name" value="BNACNNG10540D PROTEIN"/>
    <property type="match status" value="1"/>
</dbReference>
<dbReference type="InterPro" id="IPR006527">
    <property type="entry name" value="F-box-assoc_dom_typ1"/>
</dbReference>
<dbReference type="InterPro" id="IPR017451">
    <property type="entry name" value="F-box-assoc_interact_dom"/>
</dbReference>
<dbReference type="Pfam" id="PF07734">
    <property type="entry name" value="FBA_1"/>
    <property type="match status" value="1"/>
</dbReference>
<protein>
    <recommendedName>
        <fullName evidence="1">F-box domain-containing protein</fullName>
    </recommendedName>
</protein>
<dbReference type="Pfam" id="PF00646">
    <property type="entry name" value="F-box"/>
    <property type="match status" value="1"/>
</dbReference>
<accession>A0A2Z6MJC7</accession>
<evidence type="ECO:0000313" key="3">
    <source>
        <dbReference type="Proteomes" id="UP000242715"/>
    </source>
</evidence>
<dbReference type="PANTHER" id="PTHR31672:SF13">
    <property type="entry name" value="F-BOX PROTEIN CPR30-LIKE"/>
    <property type="match status" value="1"/>
</dbReference>
<evidence type="ECO:0000313" key="2">
    <source>
        <dbReference type="EMBL" id="GAU18407.1"/>
    </source>
</evidence>
<dbReference type="SMART" id="SM00256">
    <property type="entry name" value="FBOX"/>
    <property type="match status" value="1"/>
</dbReference>